<organism evidence="9">
    <name type="scientific">Candidatus Kentrum sp. TUN</name>
    <dbReference type="NCBI Taxonomy" id="2126343"/>
    <lineage>
        <taxon>Bacteria</taxon>
        <taxon>Pseudomonadati</taxon>
        <taxon>Pseudomonadota</taxon>
        <taxon>Gammaproteobacteria</taxon>
        <taxon>Candidatus Kentrum</taxon>
    </lineage>
</organism>
<dbReference type="GO" id="GO:0019752">
    <property type="term" value="P:carboxylic acid metabolic process"/>
    <property type="evidence" value="ECO:0007669"/>
    <property type="project" value="InterPro"/>
</dbReference>
<dbReference type="SUPFAM" id="SSF53383">
    <property type="entry name" value="PLP-dependent transferases"/>
    <property type="match status" value="1"/>
</dbReference>
<evidence type="ECO:0000256" key="6">
    <source>
        <dbReference type="PIRSR" id="PIRSR602129-50"/>
    </source>
</evidence>
<dbReference type="GO" id="GO:0030170">
    <property type="term" value="F:pyridoxal phosphate binding"/>
    <property type="evidence" value="ECO:0007669"/>
    <property type="project" value="InterPro"/>
</dbReference>
<feature type="modified residue" description="N6-(pyridoxal phosphate)lysine" evidence="6">
    <location>
        <position position="239"/>
    </location>
</feature>
<dbReference type="EMBL" id="CAADFY010000204">
    <property type="protein sequence ID" value="VFK60174.1"/>
    <property type="molecule type" value="Genomic_DNA"/>
</dbReference>
<dbReference type="InterPro" id="IPR015424">
    <property type="entry name" value="PyrdxlP-dep_Trfase"/>
</dbReference>
<dbReference type="InterPro" id="IPR021115">
    <property type="entry name" value="Pyridoxal-P_BS"/>
</dbReference>
<gene>
    <name evidence="9" type="ORF">BECKTUN1418E_GA0071001_12032</name>
    <name evidence="8" type="ORF">BECKTUN1418F_GA0071002_12042</name>
</gene>
<keyword evidence="4 6" id="KW-0663">Pyridoxal phosphate</keyword>
<evidence type="ECO:0000256" key="1">
    <source>
        <dbReference type="ARBA" id="ARBA00001933"/>
    </source>
</evidence>
<reference evidence="9" key="1">
    <citation type="submission" date="2019-02" db="EMBL/GenBank/DDBJ databases">
        <authorList>
            <person name="Gruber-Vodicka R. H."/>
            <person name="Seah K. B. B."/>
        </authorList>
    </citation>
    <scope>NUCLEOTIDE SEQUENCE</scope>
    <source>
        <strain evidence="9">BECK_BY2</strain>
        <strain evidence="8">BECK_BY3</strain>
    </source>
</reference>
<comment type="similarity">
    <text evidence="2 7">Belongs to the group II decarboxylase family.</text>
</comment>
<dbReference type="InterPro" id="IPR015421">
    <property type="entry name" value="PyrdxlP-dep_Trfase_major"/>
</dbReference>
<accession>A0A451AUB5</accession>
<sequence>MKEFPFAHSLSAQDWRELDNLFETLERESRFQLGYPFTKDFDYSPLFRFLRYSVNNAGDPFVSSTSLQLHSRAFEVEVLAWFAGLFRFPWEETWGYVTNGGTEGNLYGLYLARELHPDGLVYYSRDTHYSVPKGLRLLRMQGISIKSQSGGEIDYEDLYKNIRVHRHVPSIIFANFGTTMKEAVDRVDRIRGILSDLSISSGYIHADAALSGMTLPFVDNPPPFDFRTGIDSISVSGHKFIGSPIPCGVVLAKQENVKNVTRPIEYIDTLDATLSGSRNGITPLFLWYAIRKYGKKGFRDIVARCLELARYAVVELDKIDCKAWRNPNAITVVIPPPPQPIVRKWQIAVSGEDAHIIIMPGVTRDLIDEFVADMRDSYR</sequence>
<evidence type="ECO:0000256" key="5">
    <source>
        <dbReference type="ARBA" id="ARBA00023239"/>
    </source>
</evidence>
<name>A0A451AUB5_9GAMM</name>
<dbReference type="AlphaFoldDB" id="A0A451AUB5"/>
<evidence type="ECO:0000256" key="2">
    <source>
        <dbReference type="ARBA" id="ARBA00009533"/>
    </source>
</evidence>
<dbReference type="PROSITE" id="PS00392">
    <property type="entry name" value="DDC_GAD_HDC_YDC"/>
    <property type="match status" value="1"/>
</dbReference>
<evidence type="ECO:0000313" key="9">
    <source>
        <dbReference type="EMBL" id="VFK69634.1"/>
    </source>
</evidence>
<evidence type="ECO:0000313" key="8">
    <source>
        <dbReference type="EMBL" id="VFK60174.1"/>
    </source>
</evidence>
<comment type="cofactor">
    <cofactor evidence="1 6 7">
        <name>pyridoxal 5'-phosphate</name>
        <dbReference type="ChEBI" id="CHEBI:597326"/>
    </cofactor>
</comment>
<dbReference type="Gene3D" id="3.90.1150.10">
    <property type="entry name" value="Aspartate Aminotransferase, domain 1"/>
    <property type="match status" value="1"/>
</dbReference>
<dbReference type="Pfam" id="PF00282">
    <property type="entry name" value="Pyridoxal_deC"/>
    <property type="match status" value="1"/>
</dbReference>
<dbReference type="InterPro" id="IPR051151">
    <property type="entry name" value="Group_II_Decarboxylase"/>
</dbReference>
<evidence type="ECO:0000256" key="4">
    <source>
        <dbReference type="ARBA" id="ARBA00022898"/>
    </source>
</evidence>
<dbReference type="EMBL" id="CAADFV010000203">
    <property type="protein sequence ID" value="VFK69634.1"/>
    <property type="molecule type" value="Genomic_DNA"/>
</dbReference>
<keyword evidence="3" id="KW-0210">Decarboxylase</keyword>
<proteinExistence type="inferred from homology"/>
<dbReference type="GO" id="GO:0016831">
    <property type="term" value="F:carboxy-lyase activity"/>
    <property type="evidence" value="ECO:0007669"/>
    <property type="project" value="UniProtKB-KW"/>
</dbReference>
<dbReference type="Gene3D" id="3.40.640.10">
    <property type="entry name" value="Type I PLP-dependent aspartate aminotransferase-like (Major domain)"/>
    <property type="match status" value="1"/>
</dbReference>
<evidence type="ECO:0000256" key="7">
    <source>
        <dbReference type="RuleBase" id="RU000382"/>
    </source>
</evidence>
<protein>
    <submittedName>
        <fullName evidence="9">L-histidine carboxy-lyase (Histamine-forming)</fullName>
    </submittedName>
</protein>
<dbReference type="InterPro" id="IPR002129">
    <property type="entry name" value="PyrdxlP-dep_de-COase"/>
</dbReference>
<dbReference type="NCBIfam" id="NF002748">
    <property type="entry name" value="PRK02769.1"/>
    <property type="match status" value="1"/>
</dbReference>
<dbReference type="PANTHER" id="PTHR46101:SF2">
    <property type="entry name" value="SERINE DECARBOXYLASE"/>
    <property type="match status" value="1"/>
</dbReference>
<keyword evidence="5 7" id="KW-0456">Lyase</keyword>
<dbReference type="InterPro" id="IPR015422">
    <property type="entry name" value="PyrdxlP-dep_Trfase_small"/>
</dbReference>
<evidence type="ECO:0000256" key="3">
    <source>
        <dbReference type="ARBA" id="ARBA00022793"/>
    </source>
</evidence>
<dbReference type="PANTHER" id="PTHR46101">
    <property type="match status" value="1"/>
</dbReference>